<dbReference type="FunFam" id="1.10.10.1590:FF:000001">
    <property type="entry name" value="NADH-quinone oxidoreductase subunit E"/>
    <property type="match status" value="1"/>
</dbReference>
<keyword evidence="5 11" id="KW-0408">Iron</keyword>
<keyword evidence="13" id="KW-1185">Reference proteome</keyword>
<evidence type="ECO:0000313" key="12">
    <source>
        <dbReference type="EMBL" id="QKI90289.1"/>
    </source>
</evidence>
<dbReference type="PIRSF" id="PIRSF000216">
    <property type="entry name" value="NADH_DH_24kDa"/>
    <property type="match status" value="1"/>
</dbReference>
<comment type="catalytic activity">
    <reaction evidence="10">
        <text>a quinone + NADH + 5 H(+)(in) = a quinol + NAD(+) + 4 H(+)(out)</text>
        <dbReference type="Rhea" id="RHEA:57888"/>
        <dbReference type="ChEBI" id="CHEBI:15378"/>
        <dbReference type="ChEBI" id="CHEBI:24646"/>
        <dbReference type="ChEBI" id="CHEBI:57540"/>
        <dbReference type="ChEBI" id="CHEBI:57945"/>
        <dbReference type="ChEBI" id="CHEBI:132124"/>
    </reaction>
</comment>
<dbReference type="InterPro" id="IPR036249">
    <property type="entry name" value="Thioredoxin-like_sf"/>
</dbReference>
<dbReference type="GO" id="GO:0051537">
    <property type="term" value="F:2 iron, 2 sulfur cluster binding"/>
    <property type="evidence" value="ECO:0007669"/>
    <property type="project" value="UniProtKB-KW"/>
</dbReference>
<dbReference type="GO" id="GO:0003954">
    <property type="term" value="F:NADH dehydrogenase activity"/>
    <property type="evidence" value="ECO:0007669"/>
    <property type="project" value="TreeGrafter"/>
</dbReference>
<sequence length="157" mass="17492">MIQGDVKKRIDTWIANYPEDQRQSATMPALRIVQEANGGHLTTELMDEIAEYLGVAPIAVYEVATFYGNYNHQPVGKHQINWCNSISCYLRGGEELRAKLEQKLGVKPGEVTADGKFSIKKVECLGACGGAPMCKIGKTYHENLDEESLFKILDELE</sequence>
<evidence type="ECO:0000313" key="13">
    <source>
        <dbReference type="Proteomes" id="UP000504724"/>
    </source>
</evidence>
<evidence type="ECO:0000256" key="5">
    <source>
        <dbReference type="ARBA" id="ARBA00023004"/>
    </source>
</evidence>
<dbReference type="EMBL" id="CP054020">
    <property type="protein sequence ID" value="QKI90289.1"/>
    <property type="molecule type" value="Genomic_DNA"/>
</dbReference>
<dbReference type="Pfam" id="PF01257">
    <property type="entry name" value="2Fe-2S_thioredx"/>
    <property type="match status" value="1"/>
</dbReference>
<name>A0A7D4NLL4_9GAMM</name>
<evidence type="ECO:0000256" key="2">
    <source>
        <dbReference type="ARBA" id="ARBA00019898"/>
    </source>
</evidence>
<evidence type="ECO:0000256" key="3">
    <source>
        <dbReference type="ARBA" id="ARBA00022714"/>
    </source>
</evidence>
<comment type="cofactor">
    <cofactor evidence="9">
        <name>[2Fe-2S] cluster</name>
        <dbReference type="ChEBI" id="CHEBI:190135"/>
    </cofactor>
</comment>
<dbReference type="AlphaFoldDB" id="A0A7D4NLL4"/>
<dbReference type="SUPFAM" id="SSF52833">
    <property type="entry name" value="Thioredoxin-like"/>
    <property type="match status" value="1"/>
</dbReference>
<dbReference type="InterPro" id="IPR042128">
    <property type="entry name" value="NuoE_dom"/>
</dbReference>
<dbReference type="PANTHER" id="PTHR10371:SF3">
    <property type="entry name" value="NADH DEHYDROGENASE [UBIQUINONE] FLAVOPROTEIN 2, MITOCHONDRIAL"/>
    <property type="match status" value="1"/>
</dbReference>
<proteinExistence type="inferred from homology"/>
<evidence type="ECO:0000256" key="4">
    <source>
        <dbReference type="ARBA" id="ARBA00022723"/>
    </source>
</evidence>
<evidence type="ECO:0000256" key="7">
    <source>
        <dbReference type="ARBA" id="ARBA00031580"/>
    </source>
</evidence>
<dbReference type="GO" id="GO:0046872">
    <property type="term" value="F:metal ion binding"/>
    <property type="evidence" value="ECO:0007669"/>
    <property type="project" value="UniProtKB-KW"/>
</dbReference>
<reference evidence="12 13" key="1">
    <citation type="submission" date="2020-05" db="EMBL/GenBank/DDBJ databases">
        <title>Thiomicrorhabdus sediminis sp.nov. and Thiomicrorhabdus xiamenensis sp.nov., novel sulfur-oxidizing bacteria isolated from coastal sediment.</title>
        <authorList>
            <person name="Liu X."/>
        </authorList>
    </citation>
    <scope>NUCLEOTIDE SEQUENCE [LARGE SCALE GENOMIC DNA]</scope>
    <source>
        <strain evidence="12 13">G2</strain>
    </source>
</reference>
<evidence type="ECO:0000256" key="6">
    <source>
        <dbReference type="ARBA" id="ARBA00023014"/>
    </source>
</evidence>
<dbReference type="Gene3D" id="1.10.10.1590">
    <property type="entry name" value="NADH-quinone oxidoreductase subunit E"/>
    <property type="match status" value="1"/>
</dbReference>
<comment type="similarity">
    <text evidence="1">Belongs to the complex I 24 kDa subunit family.</text>
</comment>
<evidence type="ECO:0000256" key="10">
    <source>
        <dbReference type="ARBA" id="ARBA00047712"/>
    </source>
</evidence>
<comment type="cofactor">
    <cofactor evidence="11">
        <name>[2Fe-2S] cluster</name>
        <dbReference type="ChEBI" id="CHEBI:190135"/>
    </cofactor>
    <text evidence="11">Binds 1 [2Fe-2S] cluster.</text>
</comment>
<gene>
    <name evidence="12" type="primary">nuoE</name>
    <name evidence="12" type="ORF">HQN79_04475</name>
</gene>
<protein>
    <recommendedName>
        <fullName evidence="2">NADH-quinone oxidoreductase subunit E</fullName>
    </recommendedName>
    <alternativeName>
        <fullName evidence="7">NADH dehydrogenase I subunit E</fullName>
    </alternativeName>
    <alternativeName>
        <fullName evidence="8">NDH-1 subunit E</fullName>
    </alternativeName>
</protein>
<dbReference type="NCBIfam" id="NF005722">
    <property type="entry name" value="PRK07539.1-2"/>
    <property type="match status" value="1"/>
</dbReference>
<evidence type="ECO:0000256" key="8">
    <source>
        <dbReference type="ARBA" id="ARBA00032788"/>
    </source>
</evidence>
<feature type="binding site" evidence="11">
    <location>
        <position position="128"/>
    </location>
    <ligand>
        <name>[2Fe-2S] cluster</name>
        <dbReference type="ChEBI" id="CHEBI:190135"/>
    </ligand>
</feature>
<accession>A0A7D4NLL4</accession>
<dbReference type="InterPro" id="IPR002023">
    <property type="entry name" value="NuoE-like"/>
</dbReference>
<evidence type="ECO:0000256" key="1">
    <source>
        <dbReference type="ARBA" id="ARBA00010643"/>
    </source>
</evidence>
<keyword evidence="12" id="KW-0560">Oxidoreductase</keyword>
<dbReference type="CDD" id="cd03064">
    <property type="entry name" value="TRX_Fd_NuoE"/>
    <property type="match status" value="1"/>
</dbReference>
<organism evidence="12 13">
    <name type="scientific">Thiomicrorhabdus xiamenensis</name>
    <dbReference type="NCBI Taxonomy" id="2739063"/>
    <lineage>
        <taxon>Bacteria</taxon>
        <taxon>Pseudomonadati</taxon>
        <taxon>Pseudomonadota</taxon>
        <taxon>Gammaproteobacteria</taxon>
        <taxon>Thiotrichales</taxon>
        <taxon>Piscirickettsiaceae</taxon>
        <taxon>Thiomicrorhabdus</taxon>
    </lineage>
</organism>
<dbReference type="PROSITE" id="PS01099">
    <property type="entry name" value="COMPLEX1_24K"/>
    <property type="match status" value="1"/>
</dbReference>
<keyword evidence="3 11" id="KW-0001">2Fe-2S</keyword>
<evidence type="ECO:0000256" key="9">
    <source>
        <dbReference type="ARBA" id="ARBA00034078"/>
    </source>
</evidence>
<dbReference type="InterPro" id="IPR041921">
    <property type="entry name" value="NuoE_N"/>
</dbReference>
<dbReference type="Proteomes" id="UP000504724">
    <property type="component" value="Chromosome"/>
</dbReference>
<dbReference type="NCBIfam" id="TIGR01958">
    <property type="entry name" value="nuoE_fam"/>
    <property type="match status" value="1"/>
</dbReference>
<keyword evidence="6 11" id="KW-0411">Iron-sulfur</keyword>
<dbReference type="PANTHER" id="PTHR10371">
    <property type="entry name" value="NADH DEHYDROGENASE UBIQUINONE FLAVOPROTEIN 2, MITOCHONDRIAL"/>
    <property type="match status" value="1"/>
</dbReference>
<feature type="binding site" evidence="11">
    <location>
        <position position="88"/>
    </location>
    <ligand>
        <name>[2Fe-2S] cluster</name>
        <dbReference type="ChEBI" id="CHEBI:190135"/>
    </ligand>
</feature>
<dbReference type="KEGG" id="txa:HQN79_04475"/>
<dbReference type="Gene3D" id="3.40.30.10">
    <property type="entry name" value="Glutaredoxin"/>
    <property type="match status" value="1"/>
</dbReference>
<feature type="binding site" evidence="11">
    <location>
        <position position="124"/>
    </location>
    <ligand>
        <name>[2Fe-2S] cluster</name>
        <dbReference type="ChEBI" id="CHEBI:190135"/>
    </ligand>
</feature>
<feature type="binding site" evidence="11">
    <location>
        <position position="83"/>
    </location>
    <ligand>
        <name>[2Fe-2S] cluster</name>
        <dbReference type="ChEBI" id="CHEBI:190135"/>
    </ligand>
</feature>
<evidence type="ECO:0000256" key="11">
    <source>
        <dbReference type="PIRSR" id="PIRSR000216-1"/>
    </source>
</evidence>
<keyword evidence="4 11" id="KW-0479">Metal-binding</keyword>